<dbReference type="InterPro" id="IPR000644">
    <property type="entry name" value="CBS_dom"/>
</dbReference>
<evidence type="ECO:0000256" key="3">
    <source>
        <dbReference type="SAM" id="MobiDB-lite"/>
    </source>
</evidence>
<evidence type="ECO:0000313" key="6">
    <source>
        <dbReference type="Proteomes" id="UP001501627"/>
    </source>
</evidence>
<dbReference type="RefSeq" id="WP_103044449.1">
    <property type="nucleotide sequence ID" value="NZ_BAABBP010000019.1"/>
</dbReference>
<keyword evidence="6" id="KW-1185">Reference proteome</keyword>
<dbReference type="SUPFAM" id="SSF54631">
    <property type="entry name" value="CBS-domain pair"/>
    <property type="match status" value="1"/>
</dbReference>
<protein>
    <recommendedName>
        <fullName evidence="4">CBS domain-containing protein</fullName>
    </recommendedName>
</protein>
<dbReference type="PROSITE" id="PS51371">
    <property type="entry name" value="CBS"/>
    <property type="match status" value="2"/>
</dbReference>
<dbReference type="EMBL" id="BAABBP010000019">
    <property type="protein sequence ID" value="GAA3997791.1"/>
    <property type="molecule type" value="Genomic_DNA"/>
</dbReference>
<dbReference type="InterPro" id="IPR046342">
    <property type="entry name" value="CBS_dom_sf"/>
</dbReference>
<dbReference type="SMART" id="SM00116">
    <property type="entry name" value="CBS"/>
    <property type="match status" value="2"/>
</dbReference>
<accession>A0ABP7RI40</accession>
<name>A0ABP7RI40_9BURK</name>
<comment type="caution">
    <text evidence="5">The sequence shown here is derived from an EMBL/GenBank/DDBJ whole genome shotgun (WGS) entry which is preliminary data.</text>
</comment>
<feature type="domain" description="CBS" evidence="4">
    <location>
        <begin position="95"/>
        <end position="151"/>
    </location>
</feature>
<dbReference type="Proteomes" id="UP001501627">
    <property type="component" value="Unassembled WGS sequence"/>
</dbReference>
<evidence type="ECO:0000259" key="4">
    <source>
        <dbReference type="PROSITE" id="PS51371"/>
    </source>
</evidence>
<feature type="domain" description="CBS" evidence="4">
    <location>
        <begin position="168"/>
        <end position="226"/>
    </location>
</feature>
<organism evidence="5 6">
    <name type="scientific">Comamonas faecalis</name>
    <dbReference type="NCBI Taxonomy" id="1387849"/>
    <lineage>
        <taxon>Bacteria</taxon>
        <taxon>Pseudomonadati</taxon>
        <taxon>Pseudomonadota</taxon>
        <taxon>Betaproteobacteria</taxon>
        <taxon>Burkholderiales</taxon>
        <taxon>Comamonadaceae</taxon>
        <taxon>Comamonas</taxon>
    </lineage>
</organism>
<proteinExistence type="predicted"/>
<dbReference type="Pfam" id="PF00571">
    <property type="entry name" value="CBS"/>
    <property type="match status" value="2"/>
</dbReference>
<evidence type="ECO:0000313" key="5">
    <source>
        <dbReference type="EMBL" id="GAA3997791.1"/>
    </source>
</evidence>
<dbReference type="PANTHER" id="PTHR43080:SF2">
    <property type="entry name" value="CBS DOMAIN-CONTAINING PROTEIN"/>
    <property type="match status" value="1"/>
</dbReference>
<sequence>MFFVFGPMGQMYRGGGDRLTQVAAVRRVQRPQALRTRAPAPQAETPAHTQIPARDARSGVPAPSMQALQAVSAYAQTELGPAEPRQPLTRVSDVMTHMPLTMAPDILVNDAWQRMADLDVAQMPVVSDAGRVIGLLLRADMAPLDLLPAPGAIREAIALARRPVSQVMISPVPTVSADTALRRVARVLLDTDLPGLPVTDADGRLQGFVSRNDILHAVAAEPPLDLWSGPAPAQA</sequence>
<gene>
    <name evidence="5" type="ORF">GCM10022279_21830</name>
</gene>
<keyword evidence="1 2" id="KW-0129">CBS domain</keyword>
<feature type="region of interest" description="Disordered" evidence="3">
    <location>
        <begin position="31"/>
        <end position="62"/>
    </location>
</feature>
<dbReference type="PANTHER" id="PTHR43080">
    <property type="entry name" value="CBS DOMAIN-CONTAINING PROTEIN CBSX3, MITOCHONDRIAL"/>
    <property type="match status" value="1"/>
</dbReference>
<evidence type="ECO:0000256" key="2">
    <source>
        <dbReference type="PROSITE-ProRule" id="PRU00703"/>
    </source>
</evidence>
<dbReference type="Gene3D" id="3.10.580.10">
    <property type="entry name" value="CBS-domain"/>
    <property type="match status" value="2"/>
</dbReference>
<dbReference type="InterPro" id="IPR051257">
    <property type="entry name" value="Diverse_CBS-Domain"/>
</dbReference>
<reference evidence="6" key="1">
    <citation type="journal article" date="2019" name="Int. J. Syst. Evol. Microbiol.">
        <title>The Global Catalogue of Microorganisms (GCM) 10K type strain sequencing project: providing services to taxonomists for standard genome sequencing and annotation.</title>
        <authorList>
            <consortium name="The Broad Institute Genomics Platform"/>
            <consortium name="The Broad Institute Genome Sequencing Center for Infectious Disease"/>
            <person name="Wu L."/>
            <person name="Ma J."/>
        </authorList>
    </citation>
    <scope>NUCLEOTIDE SEQUENCE [LARGE SCALE GENOMIC DNA]</scope>
    <source>
        <strain evidence="6">JCM 17561</strain>
    </source>
</reference>
<evidence type="ECO:0000256" key="1">
    <source>
        <dbReference type="ARBA" id="ARBA00023122"/>
    </source>
</evidence>